<sequence>MTLSETISQALGNDALDEALQAAKAHLKAKPSDQEARHLYIDLLILAGDYERADNQCSLAVTFAPDATMGFVLLRNTLRGMAARDAWFATGAVPEFPGGPSEMDQLGLRLGIAHRSGDASDAKSALEKLEEARGERPMIWNGNPISDFRDLDDRMPHALEVIMTGGGYLWIDFAKIASLAVEPIARPRDLAFRSAELSLNDGAVASVLIPAIYPGTGDAARLRLGRETEWVEEPTGITTGRGQRCFLAGDELVSFHDILTLEMAEGTTAGKQAAHG</sequence>
<evidence type="ECO:0000313" key="1">
    <source>
        <dbReference type="EMBL" id="TDK39693.1"/>
    </source>
</evidence>
<dbReference type="AlphaFoldDB" id="A0A4R5UP20"/>
<accession>A0A4R5UP20</accession>
<comment type="caution">
    <text evidence="1">The sequence shown here is derived from an EMBL/GenBank/DDBJ whole genome shotgun (WGS) entry which is preliminary data.</text>
</comment>
<dbReference type="InterPro" id="IPR009211">
    <property type="entry name" value="TagJ"/>
</dbReference>
<organism evidence="1 2">
    <name type="scientific">Rhizobium deserti</name>
    <dbReference type="NCBI Taxonomy" id="2547961"/>
    <lineage>
        <taxon>Bacteria</taxon>
        <taxon>Pseudomonadati</taxon>
        <taxon>Pseudomonadota</taxon>
        <taxon>Alphaproteobacteria</taxon>
        <taxon>Hyphomicrobiales</taxon>
        <taxon>Rhizobiaceae</taxon>
        <taxon>Rhizobium/Agrobacterium group</taxon>
        <taxon>Rhizobium</taxon>
    </lineage>
</organism>
<dbReference type="PIRSF" id="PIRSF029288">
    <property type="entry name" value="SciE_ImpE"/>
    <property type="match status" value="1"/>
</dbReference>
<dbReference type="OrthoDB" id="5416084at2"/>
<dbReference type="SUPFAM" id="SSF144059">
    <property type="entry name" value="ImpE-like"/>
    <property type="match status" value="1"/>
</dbReference>
<protein>
    <submittedName>
        <fullName evidence="1">Nitrogen fixation protein</fullName>
    </submittedName>
</protein>
<dbReference type="EMBL" id="SMTL01000001">
    <property type="protein sequence ID" value="TDK39693.1"/>
    <property type="molecule type" value="Genomic_DNA"/>
</dbReference>
<proteinExistence type="predicted"/>
<gene>
    <name evidence="1" type="ORF">E2F50_06210</name>
</gene>
<dbReference type="Gene3D" id="1.25.40.10">
    <property type="entry name" value="Tetratricopeptide repeat domain"/>
    <property type="match status" value="1"/>
</dbReference>
<reference evidence="1 2" key="1">
    <citation type="submission" date="2019-03" db="EMBL/GenBank/DDBJ databases">
        <title>Rhizobium sp. nov., an bacterium isolated from biocrust in Mu Us Desert.</title>
        <authorList>
            <person name="Lixiong L."/>
        </authorList>
    </citation>
    <scope>NUCLEOTIDE SEQUENCE [LARGE SCALE GENOMIC DNA]</scope>
    <source>
        <strain evidence="1 2">SPY-1</strain>
    </source>
</reference>
<evidence type="ECO:0000313" key="2">
    <source>
        <dbReference type="Proteomes" id="UP000295238"/>
    </source>
</evidence>
<dbReference type="InterPro" id="IPR011990">
    <property type="entry name" value="TPR-like_helical_dom_sf"/>
</dbReference>
<dbReference type="RefSeq" id="WP_133315139.1">
    <property type="nucleotide sequence ID" value="NZ_SMTL01000001.1"/>
</dbReference>
<dbReference type="Pfam" id="PF07024">
    <property type="entry name" value="ImpE"/>
    <property type="match status" value="1"/>
</dbReference>
<dbReference type="Proteomes" id="UP000295238">
    <property type="component" value="Unassembled WGS sequence"/>
</dbReference>
<name>A0A4R5UP20_9HYPH</name>
<keyword evidence="2" id="KW-1185">Reference proteome</keyword>